<dbReference type="AlphaFoldDB" id="A0A7D6VXL8"/>
<evidence type="ECO:0000256" key="1">
    <source>
        <dbReference type="ARBA" id="ARBA00022612"/>
    </source>
</evidence>
<dbReference type="InterPro" id="IPR010090">
    <property type="entry name" value="Phage_tape_meas"/>
</dbReference>
<keyword evidence="2" id="KW-0175">Coiled coil</keyword>
<dbReference type="Proteomes" id="UP000512286">
    <property type="component" value="Chromosome"/>
</dbReference>
<keyword evidence="1" id="KW-1188">Viral release from host cell</keyword>
<protein>
    <submittedName>
        <fullName evidence="5">Phage tail tape measure protein</fullName>
    </submittedName>
</protein>
<name>A0A7D6VXL8_9CLOT</name>
<keyword evidence="3" id="KW-1133">Transmembrane helix</keyword>
<evidence type="ECO:0000313" key="5">
    <source>
        <dbReference type="EMBL" id="QLY82230.1"/>
    </source>
</evidence>
<proteinExistence type="predicted"/>
<keyword evidence="3" id="KW-0472">Membrane</keyword>
<reference evidence="5 6" key="1">
    <citation type="submission" date="2020-07" db="EMBL/GenBank/DDBJ databases">
        <title>Electron transfer.</title>
        <authorList>
            <person name="Huang L."/>
            <person name="Liu X."/>
            <person name="Zhou S."/>
        </authorList>
    </citation>
    <scope>NUCLEOTIDE SEQUENCE [LARGE SCALE GENOMIC DNA]</scope>
    <source>
        <strain evidence="5 6">Lx1</strain>
    </source>
</reference>
<accession>A0A7D6VXL8</accession>
<feature type="coiled-coil region" evidence="2">
    <location>
        <begin position="81"/>
        <end position="171"/>
    </location>
</feature>
<feature type="transmembrane region" description="Helical" evidence="3">
    <location>
        <begin position="608"/>
        <end position="626"/>
    </location>
</feature>
<dbReference type="Pfam" id="PF10145">
    <property type="entry name" value="PhageMin_Tail"/>
    <property type="match status" value="1"/>
</dbReference>
<evidence type="ECO:0000256" key="2">
    <source>
        <dbReference type="SAM" id="Coils"/>
    </source>
</evidence>
<dbReference type="RefSeq" id="WP_181603622.1">
    <property type="nucleotide sequence ID" value="NZ_CP059378.1"/>
</dbReference>
<sequence length="828" mass="90025">MGANIKISSDSKQFISEMKEVTNNLKLVNSSLDVGVEKAKLFGTETDKLKAQHAQLSNNLQSNTTLLGLQNKTITALASDIQKYRDRNTDLAKSISSVEDRLKEQIRLNGEDSKETKTLQKELDSLQKEYIANEKAMSKAESSMNTYKVKANETQKELLKIESALEEVGKKLKTVNLENFADNMDKVSKKTEEMGKTMGKVSLAIGGAFTLVGKQAFDSENSTAKLQARLGATAEETQKLTQIARNVYKNGYGESLDDVNNSLYLLQTSFSTAKNWTEDTTESILAGVSGIKSVFGAENDEIYRTLKVMQDSGLEDNVDHALDIITRGFQVGGDYSGELLDSIREYSPQFVKLGLTADEALNYLITGAENGAFNLDKVGDAMKEFSIRAIDGSKTTQEGFKLIGLDANNMASSIAKGGDSAKLAFQQTLQGLADIKDPLLQNQAGVNLFGTMWEDLGGNVVNSLANVQGGLSDVEGATQRLNDVMNSSPGAQFNTSLREAKDSLMPLGTQLLNIATDAAPKFSEILGKITGFLSNMSPETATAIIAIGGIVFALTGLLGTISTVSAGVRDATKLIALMRESTLLSTIATKGMTLAQEALNFVMNMNPIGLVVIGIGLLVGAFVYAYNQSEWFRDGVNAAFTKVKETGEWVFGGLKDFLSKWGLDILTVFVPFIGVPLQIIKHWDEIKGFFSGLKDFVSGKIRDMFTFQLPKIKLPHFRVNGEFSLLPPKAPSFSVDWYANGGIMTSPTLFGFNGLNAMVGGEAGAEAILPLKTLWDKLNNQFDRLAERLIVSNNRNPIYVTVVSELDGKLVGRGVAKYVDEEINYLKV</sequence>
<evidence type="ECO:0000313" key="6">
    <source>
        <dbReference type="Proteomes" id="UP000512286"/>
    </source>
</evidence>
<feature type="transmembrane region" description="Helical" evidence="3">
    <location>
        <begin position="661"/>
        <end position="680"/>
    </location>
</feature>
<keyword evidence="3" id="KW-0812">Transmembrane</keyword>
<organism evidence="5 6">
    <name type="scientific">Clostridium intestinale</name>
    <dbReference type="NCBI Taxonomy" id="36845"/>
    <lineage>
        <taxon>Bacteria</taxon>
        <taxon>Bacillati</taxon>
        <taxon>Bacillota</taxon>
        <taxon>Clostridia</taxon>
        <taxon>Eubacteriales</taxon>
        <taxon>Clostridiaceae</taxon>
        <taxon>Clostridium</taxon>
    </lineage>
</organism>
<feature type="transmembrane region" description="Helical" evidence="3">
    <location>
        <begin position="543"/>
        <end position="568"/>
    </location>
</feature>
<dbReference type="KEGG" id="cint:HZF06_11765"/>
<gene>
    <name evidence="5" type="ORF">HZF06_11765</name>
</gene>
<evidence type="ECO:0000256" key="3">
    <source>
        <dbReference type="SAM" id="Phobius"/>
    </source>
</evidence>
<dbReference type="PANTHER" id="PTHR37813">
    <property type="entry name" value="FELS-2 PROPHAGE PROTEIN"/>
    <property type="match status" value="1"/>
</dbReference>
<dbReference type="PANTHER" id="PTHR37813:SF1">
    <property type="entry name" value="FELS-2 PROPHAGE PROTEIN"/>
    <property type="match status" value="1"/>
</dbReference>
<evidence type="ECO:0000259" key="4">
    <source>
        <dbReference type="Pfam" id="PF10145"/>
    </source>
</evidence>
<dbReference type="EMBL" id="CP059378">
    <property type="protein sequence ID" value="QLY82230.1"/>
    <property type="molecule type" value="Genomic_DNA"/>
</dbReference>
<feature type="domain" description="Phage tail tape measure protein" evidence="4">
    <location>
        <begin position="252"/>
        <end position="450"/>
    </location>
</feature>